<protein>
    <submittedName>
        <fullName evidence="1">Uncharacterized protein</fullName>
    </submittedName>
</protein>
<sequence length="48" mass="5465">MDRVRKRGLLLTTLLFRLKILLGFTEVRAVLVGERICVAAVLLLENLK</sequence>
<gene>
    <name evidence="1" type="ORF">GXM_09660</name>
</gene>
<dbReference type="Proteomes" id="UP000326678">
    <property type="component" value="Chromosome Gxm2"/>
</dbReference>
<reference evidence="1 2" key="1">
    <citation type="submission" date="2019-10" db="EMBL/GenBank/DDBJ databases">
        <title>Genomic and transcriptomic insights into the perfect genentic adaptation of a filamentous nitrogen-fixing cyanobacterium to rice fields.</title>
        <authorList>
            <person name="Chen Z."/>
        </authorList>
    </citation>
    <scope>NUCLEOTIDE SEQUENCE [LARGE SCALE GENOMIC DNA]</scope>
    <source>
        <strain evidence="1">CCNUC1</strain>
    </source>
</reference>
<dbReference type="EMBL" id="CP045227">
    <property type="protein sequence ID" value="QFS52166.1"/>
    <property type="molecule type" value="Genomic_DNA"/>
</dbReference>
<dbReference type="AlphaFoldDB" id="A0A5P8WJ50"/>
<keyword evidence="2" id="KW-1185">Reference proteome</keyword>
<organism evidence="1 2">
    <name type="scientific">Nostoc sphaeroides CCNUC1</name>
    <dbReference type="NCBI Taxonomy" id="2653204"/>
    <lineage>
        <taxon>Bacteria</taxon>
        <taxon>Bacillati</taxon>
        <taxon>Cyanobacteriota</taxon>
        <taxon>Cyanophyceae</taxon>
        <taxon>Nostocales</taxon>
        <taxon>Nostocaceae</taxon>
        <taxon>Nostoc</taxon>
    </lineage>
</organism>
<evidence type="ECO:0000313" key="1">
    <source>
        <dbReference type="EMBL" id="QFS52166.1"/>
    </source>
</evidence>
<evidence type="ECO:0000313" key="2">
    <source>
        <dbReference type="Proteomes" id="UP000326678"/>
    </source>
</evidence>
<dbReference type="KEGG" id="nsh:GXM_09660"/>
<accession>A0A5P8WJ50</accession>
<proteinExistence type="predicted"/>
<name>A0A5P8WJ50_9NOSO</name>